<dbReference type="Gramene" id="PGSC0003DMT400089412">
    <property type="protein sequence ID" value="PGSC0003DMT400089412"/>
    <property type="gene ID" value="PGSC0003DMG400038983"/>
</dbReference>
<organism evidence="2 3">
    <name type="scientific">Solanum tuberosum</name>
    <name type="common">Potato</name>
    <dbReference type="NCBI Taxonomy" id="4113"/>
    <lineage>
        <taxon>Eukaryota</taxon>
        <taxon>Viridiplantae</taxon>
        <taxon>Streptophyta</taxon>
        <taxon>Embryophyta</taxon>
        <taxon>Tracheophyta</taxon>
        <taxon>Spermatophyta</taxon>
        <taxon>Magnoliopsida</taxon>
        <taxon>eudicotyledons</taxon>
        <taxon>Gunneridae</taxon>
        <taxon>Pentapetalae</taxon>
        <taxon>asterids</taxon>
        <taxon>lamiids</taxon>
        <taxon>Solanales</taxon>
        <taxon>Solanaceae</taxon>
        <taxon>Solanoideae</taxon>
        <taxon>Solaneae</taxon>
        <taxon>Solanum</taxon>
    </lineage>
</organism>
<dbReference type="InParanoid" id="M1DI38"/>
<accession>M1DI38</accession>
<dbReference type="EnsemblPlants" id="PGSC0003DMT400089412">
    <property type="protein sequence ID" value="PGSC0003DMT400089412"/>
    <property type="gene ID" value="PGSC0003DMG400038983"/>
</dbReference>
<proteinExistence type="predicted"/>
<reference evidence="2" key="2">
    <citation type="submission" date="2015-06" db="UniProtKB">
        <authorList>
            <consortium name="EnsemblPlants"/>
        </authorList>
    </citation>
    <scope>IDENTIFICATION</scope>
    <source>
        <strain evidence="2">DM1-3 516 R44</strain>
    </source>
</reference>
<feature type="region of interest" description="Disordered" evidence="1">
    <location>
        <begin position="22"/>
        <end position="118"/>
    </location>
</feature>
<dbReference type="AlphaFoldDB" id="M1DI38"/>
<evidence type="ECO:0000256" key="1">
    <source>
        <dbReference type="SAM" id="MobiDB-lite"/>
    </source>
</evidence>
<dbReference type="HOGENOM" id="CLU_2077271_0_0_1"/>
<protein>
    <submittedName>
        <fullName evidence="2">Uncharacterized protein</fullName>
    </submittedName>
</protein>
<keyword evidence="3" id="KW-1185">Reference proteome</keyword>
<evidence type="ECO:0000313" key="3">
    <source>
        <dbReference type="Proteomes" id="UP000011115"/>
    </source>
</evidence>
<reference evidence="3" key="1">
    <citation type="journal article" date="2011" name="Nature">
        <title>Genome sequence and analysis of the tuber crop potato.</title>
        <authorList>
            <consortium name="The Potato Genome Sequencing Consortium"/>
        </authorList>
    </citation>
    <scope>NUCLEOTIDE SEQUENCE [LARGE SCALE GENOMIC DNA]</scope>
    <source>
        <strain evidence="3">cv. DM1-3 516 R44</strain>
    </source>
</reference>
<evidence type="ECO:0000313" key="2">
    <source>
        <dbReference type="EnsemblPlants" id="PGSC0003DMT400089412"/>
    </source>
</evidence>
<dbReference type="Proteomes" id="UP000011115">
    <property type="component" value="Unassembled WGS sequence"/>
</dbReference>
<name>M1DI38_SOLTU</name>
<feature type="compositionally biased region" description="Polar residues" evidence="1">
    <location>
        <begin position="29"/>
        <end position="52"/>
    </location>
</feature>
<dbReference type="PaxDb" id="4113-PGSC0003DMT400089412"/>
<sequence length="118" mass="13082">MARDIPLKREIQNHYIEGKIHFPPLFQIPPQTSQKHSQSLSSERQIKGSTSPSKRRRTDKASSNQAAVESNEEGGDDTRPTRSQPLLSAAEVEEDLAAVRGRMGGRITPTTPVPRELP</sequence>